<evidence type="ECO:0000313" key="1">
    <source>
        <dbReference type="EMBL" id="EKC78797.1"/>
    </source>
</evidence>
<sequence length="71" mass="7823">MMVWISVPVQAQNVIEDEGIETVDEEDVSDSTLVDSLAADTLTQKLPWPESVKVGIDKLLESKMFETSQVG</sequence>
<comment type="caution">
    <text evidence="1">The sequence shown here is derived from an EMBL/GenBank/DDBJ whole genome shotgun (WGS) entry which is preliminary data.</text>
</comment>
<dbReference type="AlphaFoldDB" id="K1U0H9"/>
<dbReference type="GO" id="GO:0004180">
    <property type="term" value="F:carboxypeptidase activity"/>
    <property type="evidence" value="ECO:0007669"/>
    <property type="project" value="UniProtKB-KW"/>
</dbReference>
<reference evidence="1" key="1">
    <citation type="journal article" date="2013" name="Environ. Microbiol.">
        <title>Microbiota from the distal guts of lean and obese adolescents exhibit partial functional redundancy besides clear differences in community structure.</title>
        <authorList>
            <person name="Ferrer M."/>
            <person name="Ruiz A."/>
            <person name="Lanza F."/>
            <person name="Haange S.B."/>
            <person name="Oberbach A."/>
            <person name="Till H."/>
            <person name="Bargiela R."/>
            <person name="Campoy C."/>
            <person name="Segura M.T."/>
            <person name="Richter M."/>
            <person name="von Bergen M."/>
            <person name="Seifert J."/>
            <person name="Suarez A."/>
        </authorList>
    </citation>
    <scope>NUCLEOTIDE SEQUENCE</scope>
</reference>
<protein>
    <submittedName>
        <fullName evidence="1">D-alanyl-D-alanine carboxypeptidase/D-alanyl-D-alanine-endopeptidase</fullName>
    </submittedName>
</protein>
<name>K1U0H9_9ZZZZ</name>
<accession>K1U0H9</accession>
<keyword evidence="1" id="KW-0378">Hydrolase</keyword>
<feature type="non-terminal residue" evidence="1">
    <location>
        <position position="71"/>
    </location>
</feature>
<dbReference type="EMBL" id="AJWY01002074">
    <property type="protein sequence ID" value="EKC78797.1"/>
    <property type="molecule type" value="Genomic_DNA"/>
</dbReference>
<keyword evidence="1" id="KW-0645">Protease</keyword>
<organism evidence="1">
    <name type="scientific">human gut metagenome</name>
    <dbReference type="NCBI Taxonomy" id="408170"/>
    <lineage>
        <taxon>unclassified sequences</taxon>
        <taxon>metagenomes</taxon>
        <taxon>organismal metagenomes</taxon>
    </lineage>
</organism>
<gene>
    <name evidence="1" type="ORF">LEA_03113</name>
</gene>
<keyword evidence="1" id="KW-0121">Carboxypeptidase</keyword>
<proteinExistence type="predicted"/>